<accession>A0A023D0A5</accession>
<reference evidence="10" key="1">
    <citation type="journal article" date="2014" name="FEMS Microbiol. Lett.">
        <title>Draft Genomic DNA Sequence of the Facultatively Methylotrophic Bacterium Acidomonas methanolica type strain MB58.</title>
        <authorList>
            <person name="Higashiura N."/>
            <person name="Hadano H."/>
            <person name="Hirakawa H."/>
            <person name="Matsutani M."/>
            <person name="Takabe S."/>
            <person name="Matsushita K."/>
            <person name="Azuma Y."/>
        </authorList>
    </citation>
    <scope>NUCLEOTIDE SEQUENCE [LARGE SCALE GENOMIC DNA]</scope>
    <source>
        <strain evidence="10">MB58</strain>
    </source>
</reference>
<evidence type="ECO:0000259" key="8">
    <source>
        <dbReference type="PROSITE" id="PS50928"/>
    </source>
</evidence>
<proteinExistence type="inferred from homology"/>
<comment type="caution">
    <text evidence="9">The sequence shown here is derived from an EMBL/GenBank/DDBJ whole genome shotgun (WGS) entry which is preliminary data.</text>
</comment>
<evidence type="ECO:0000256" key="3">
    <source>
        <dbReference type="ARBA" id="ARBA00022475"/>
    </source>
</evidence>
<feature type="transmembrane region" description="Helical" evidence="7">
    <location>
        <begin position="29"/>
        <end position="47"/>
    </location>
</feature>
<organism evidence="9 10">
    <name type="scientific">Acidomonas methanolica NBRC 104435</name>
    <dbReference type="NCBI Taxonomy" id="1231351"/>
    <lineage>
        <taxon>Bacteria</taxon>
        <taxon>Pseudomonadati</taxon>
        <taxon>Pseudomonadota</taxon>
        <taxon>Alphaproteobacteria</taxon>
        <taxon>Acetobacterales</taxon>
        <taxon>Acetobacteraceae</taxon>
        <taxon>Acidomonas</taxon>
    </lineage>
</organism>
<feature type="domain" description="ABC transmembrane type-1" evidence="8">
    <location>
        <begin position="86"/>
        <end position="275"/>
    </location>
</feature>
<keyword evidence="5 7" id="KW-1133">Transmembrane helix</keyword>
<keyword evidence="6 7" id="KW-0472">Membrane</keyword>
<evidence type="ECO:0000313" key="9">
    <source>
        <dbReference type="EMBL" id="GAJ27603.1"/>
    </source>
</evidence>
<dbReference type="GO" id="GO:0055085">
    <property type="term" value="P:transmembrane transport"/>
    <property type="evidence" value="ECO:0007669"/>
    <property type="project" value="InterPro"/>
</dbReference>
<dbReference type="EMBL" id="BAND01000003">
    <property type="protein sequence ID" value="GAJ27603.1"/>
    <property type="molecule type" value="Genomic_DNA"/>
</dbReference>
<feature type="transmembrane region" description="Helical" evidence="7">
    <location>
        <begin position="211"/>
        <end position="232"/>
    </location>
</feature>
<comment type="subcellular location">
    <subcellularLocation>
        <location evidence="1 7">Cell membrane</location>
        <topology evidence="1 7">Multi-pass membrane protein</topology>
    </subcellularLocation>
</comment>
<dbReference type="PANTHER" id="PTHR43386">
    <property type="entry name" value="OLIGOPEPTIDE TRANSPORT SYSTEM PERMEASE PROTEIN APPC"/>
    <property type="match status" value="1"/>
</dbReference>
<evidence type="ECO:0000256" key="5">
    <source>
        <dbReference type="ARBA" id="ARBA00022989"/>
    </source>
</evidence>
<keyword evidence="2 7" id="KW-0813">Transport</keyword>
<dbReference type="InterPro" id="IPR000515">
    <property type="entry name" value="MetI-like"/>
</dbReference>
<evidence type="ECO:0000256" key="1">
    <source>
        <dbReference type="ARBA" id="ARBA00004651"/>
    </source>
</evidence>
<dbReference type="SUPFAM" id="SSF161098">
    <property type="entry name" value="MetI-like"/>
    <property type="match status" value="1"/>
</dbReference>
<dbReference type="AlphaFoldDB" id="A0A023D0A5"/>
<dbReference type="PANTHER" id="PTHR43386:SF25">
    <property type="entry name" value="PEPTIDE ABC TRANSPORTER PERMEASE PROTEIN"/>
    <property type="match status" value="1"/>
</dbReference>
<evidence type="ECO:0000256" key="2">
    <source>
        <dbReference type="ARBA" id="ARBA00022448"/>
    </source>
</evidence>
<dbReference type="Proteomes" id="UP000019760">
    <property type="component" value="Unassembled WGS sequence"/>
</dbReference>
<keyword evidence="10" id="KW-1185">Reference proteome</keyword>
<dbReference type="Pfam" id="PF00528">
    <property type="entry name" value="BPD_transp_1"/>
    <property type="match status" value="1"/>
</dbReference>
<feature type="transmembrane region" description="Helical" evidence="7">
    <location>
        <begin position="252"/>
        <end position="275"/>
    </location>
</feature>
<dbReference type="GO" id="GO:0005886">
    <property type="term" value="C:plasma membrane"/>
    <property type="evidence" value="ECO:0007669"/>
    <property type="project" value="UniProtKB-SubCell"/>
</dbReference>
<comment type="similarity">
    <text evidence="7">Belongs to the binding-protein-dependent transport system permease family.</text>
</comment>
<name>A0A023D0A5_ACIMT</name>
<dbReference type="InterPro" id="IPR050366">
    <property type="entry name" value="BP-dependent_transpt_permease"/>
</dbReference>
<dbReference type="InterPro" id="IPR035906">
    <property type="entry name" value="MetI-like_sf"/>
</dbReference>
<reference evidence="9 10" key="2">
    <citation type="journal article" date="2014" name="FEMS Microbiol. Lett.">
        <title>Draft genomic DNA sequence of the facultatively methylotrophic bacterium Acidomonas methanolica type strain MB58.</title>
        <authorList>
            <person name="Higashiura N."/>
            <person name="Hadano H."/>
            <person name="Hirakawa H."/>
            <person name="Matsutani M."/>
            <person name="Takabe S."/>
            <person name="Matsushita K."/>
            <person name="Azuma Y."/>
        </authorList>
    </citation>
    <scope>NUCLEOTIDE SEQUENCE [LARGE SCALE GENOMIC DNA]</scope>
    <source>
        <strain evidence="9 10">MB58</strain>
    </source>
</reference>
<gene>
    <name evidence="9" type="ORF">Amme_003_020</name>
</gene>
<feature type="transmembrane region" description="Helical" evidence="7">
    <location>
        <begin position="137"/>
        <end position="161"/>
    </location>
</feature>
<dbReference type="PROSITE" id="PS50928">
    <property type="entry name" value="ABC_TM1"/>
    <property type="match status" value="1"/>
</dbReference>
<evidence type="ECO:0000256" key="6">
    <source>
        <dbReference type="ARBA" id="ARBA00023136"/>
    </source>
</evidence>
<dbReference type="Gene3D" id="1.10.3720.10">
    <property type="entry name" value="MetI-like"/>
    <property type="match status" value="1"/>
</dbReference>
<evidence type="ECO:0000313" key="10">
    <source>
        <dbReference type="Proteomes" id="UP000019760"/>
    </source>
</evidence>
<sequence length="280" mass="29755">MTAMGMSLAGAARRGAAFAARLAPGPRRALALLAFWFVIAIVGPLLAPHAPGEIVDRDVFAGFSARHWLGTDYLGRDLGSRLLWAVRYTVLICTLSTLLSCGFGIMLGIAATAMSVWVERVLGRLMDGLLSIPSLLFALLVIAAAGESVPALILTMGVIYMPGSYRTSRALALRIAQADYVMAALARGEGRIFVILREILPNMTGPLLSDIGLRFVYAVLLLSNLSFLGLGVQPPLVDLGSLVRENVLGMVYGAPAVVVPTIVLALLTVGLNFALDRQRP</sequence>
<evidence type="ECO:0000256" key="4">
    <source>
        <dbReference type="ARBA" id="ARBA00022692"/>
    </source>
</evidence>
<feature type="transmembrane region" description="Helical" evidence="7">
    <location>
        <begin position="88"/>
        <end position="117"/>
    </location>
</feature>
<dbReference type="CDD" id="cd06261">
    <property type="entry name" value="TM_PBP2"/>
    <property type="match status" value="1"/>
</dbReference>
<keyword evidence="4 7" id="KW-0812">Transmembrane</keyword>
<evidence type="ECO:0000256" key="7">
    <source>
        <dbReference type="RuleBase" id="RU363032"/>
    </source>
</evidence>
<keyword evidence="3" id="KW-1003">Cell membrane</keyword>
<protein>
    <submittedName>
        <fullName evidence="9">ABC transporter oligopeptide permease</fullName>
    </submittedName>
</protein>